<dbReference type="WBParaSite" id="PDA_v2.g8561.t1">
    <property type="protein sequence ID" value="PDA_v2.g8561.t1"/>
    <property type="gene ID" value="PDA_v2.g8561"/>
</dbReference>
<keyword evidence="1" id="KW-1185">Reference proteome</keyword>
<accession>A0A914QWD5</accession>
<evidence type="ECO:0000313" key="2">
    <source>
        <dbReference type="WBParaSite" id="PDA_v2.g8561.t1"/>
    </source>
</evidence>
<name>A0A914QWD5_9BILA</name>
<organism evidence="1 2">
    <name type="scientific">Panagrolaimus davidi</name>
    <dbReference type="NCBI Taxonomy" id="227884"/>
    <lineage>
        <taxon>Eukaryota</taxon>
        <taxon>Metazoa</taxon>
        <taxon>Ecdysozoa</taxon>
        <taxon>Nematoda</taxon>
        <taxon>Chromadorea</taxon>
        <taxon>Rhabditida</taxon>
        <taxon>Tylenchina</taxon>
        <taxon>Panagrolaimomorpha</taxon>
        <taxon>Panagrolaimoidea</taxon>
        <taxon>Panagrolaimidae</taxon>
        <taxon>Panagrolaimus</taxon>
    </lineage>
</organism>
<protein>
    <submittedName>
        <fullName evidence="2">Uncharacterized protein</fullName>
    </submittedName>
</protein>
<dbReference type="AlphaFoldDB" id="A0A914QWD5"/>
<reference evidence="2" key="1">
    <citation type="submission" date="2022-11" db="UniProtKB">
        <authorList>
            <consortium name="WormBaseParasite"/>
        </authorList>
    </citation>
    <scope>IDENTIFICATION</scope>
</reference>
<dbReference type="Proteomes" id="UP000887578">
    <property type="component" value="Unplaced"/>
</dbReference>
<sequence>MSEPEVEAAEVVAEPLAAEEVEDEKVGFDIEELPLQHILLFLPWIQSELPKEQMNKLYNDIFEMTVEQADEVIDSVAIKDGDEHVKDIFKAYHKLFSSDLKIAHRISKWFIEKSGNPMQGFNV</sequence>
<evidence type="ECO:0000313" key="1">
    <source>
        <dbReference type="Proteomes" id="UP000887578"/>
    </source>
</evidence>
<proteinExistence type="predicted"/>